<dbReference type="RefSeq" id="WP_380051706.1">
    <property type="nucleotide sequence ID" value="NZ_JBHSOH010000035.1"/>
</dbReference>
<proteinExistence type="predicted"/>
<evidence type="ECO:0000313" key="2">
    <source>
        <dbReference type="Proteomes" id="UP001595979"/>
    </source>
</evidence>
<dbReference type="EMBL" id="JBHSOH010000035">
    <property type="protein sequence ID" value="MFC5850050.1"/>
    <property type="molecule type" value="Genomic_DNA"/>
</dbReference>
<evidence type="ECO:0000313" key="1">
    <source>
        <dbReference type="EMBL" id="MFC5850050.1"/>
    </source>
</evidence>
<accession>A0ABW1DP03</accession>
<organism evidence="1 2">
    <name type="scientific">Deinococcus petrolearius</name>
    <dbReference type="NCBI Taxonomy" id="1751295"/>
    <lineage>
        <taxon>Bacteria</taxon>
        <taxon>Thermotogati</taxon>
        <taxon>Deinococcota</taxon>
        <taxon>Deinococci</taxon>
        <taxon>Deinococcales</taxon>
        <taxon>Deinococcaceae</taxon>
        <taxon>Deinococcus</taxon>
    </lineage>
</organism>
<sequence length="88" mass="9893">MTLFLPSPPNLPMDSADPTAFWTQLAERATRAPFLGSRLLPHDQARLGLTPEAFAQLRLCLIPSTQAEYRALEAHFHLPPDSLQEQRN</sequence>
<keyword evidence="2" id="KW-1185">Reference proteome</keyword>
<gene>
    <name evidence="1" type="ORF">ACFPQ6_17240</name>
</gene>
<name>A0ABW1DP03_9DEIO</name>
<reference evidence="2" key="1">
    <citation type="journal article" date="2019" name="Int. J. Syst. Evol. Microbiol.">
        <title>The Global Catalogue of Microorganisms (GCM) 10K type strain sequencing project: providing services to taxonomists for standard genome sequencing and annotation.</title>
        <authorList>
            <consortium name="The Broad Institute Genomics Platform"/>
            <consortium name="The Broad Institute Genome Sequencing Center for Infectious Disease"/>
            <person name="Wu L."/>
            <person name="Ma J."/>
        </authorList>
    </citation>
    <scope>NUCLEOTIDE SEQUENCE [LARGE SCALE GENOMIC DNA]</scope>
    <source>
        <strain evidence="2">CGMCC 1.15053</strain>
    </source>
</reference>
<comment type="caution">
    <text evidence="1">The sequence shown here is derived from an EMBL/GenBank/DDBJ whole genome shotgun (WGS) entry which is preliminary data.</text>
</comment>
<dbReference type="Proteomes" id="UP001595979">
    <property type="component" value="Unassembled WGS sequence"/>
</dbReference>
<protein>
    <submittedName>
        <fullName evidence="1">Uncharacterized protein</fullName>
    </submittedName>
</protein>